<dbReference type="EC" id="2.3.2.27" evidence="4"/>
<evidence type="ECO:0000313" key="13">
    <source>
        <dbReference type="Proteomes" id="UP000824469"/>
    </source>
</evidence>
<dbReference type="Pfam" id="PF02825">
    <property type="entry name" value="WWE"/>
    <property type="match status" value="3"/>
</dbReference>
<evidence type="ECO:0000313" key="12">
    <source>
        <dbReference type="EMBL" id="KAH9317922.1"/>
    </source>
</evidence>
<dbReference type="SMART" id="SM01197">
    <property type="entry name" value="FANCL_C"/>
    <property type="match status" value="1"/>
</dbReference>
<dbReference type="SMART" id="SM00678">
    <property type="entry name" value="WWE"/>
    <property type="match status" value="1"/>
</dbReference>
<evidence type="ECO:0000256" key="9">
    <source>
        <dbReference type="PROSITE-ProRule" id="PRU00175"/>
    </source>
</evidence>
<dbReference type="OMA" id="WFKTRPT"/>
<evidence type="ECO:0000259" key="11">
    <source>
        <dbReference type="PROSITE" id="PS50918"/>
    </source>
</evidence>
<reference evidence="12 13" key="1">
    <citation type="journal article" date="2021" name="Nat. Plants">
        <title>The Taxus genome provides insights into paclitaxel biosynthesis.</title>
        <authorList>
            <person name="Xiong X."/>
            <person name="Gou J."/>
            <person name="Liao Q."/>
            <person name="Li Y."/>
            <person name="Zhou Q."/>
            <person name="Bi G."/>
            <person name="Li C."/>
            <person name="Du R."/>
            <person name="Wang X."/>
            <person name="Sun T."/>
            <person name="Guo L."/>
            <person name="Liang H."/>
            <person name="Lu P."/>
            <person name="Wu Y."/>
            <person name="Zhang Z."/>
            <person name="Ro D.K."/>
            <person name="Shang Y."/>
            <person name="Huang S."/>
            <person name="Yan J."/>
        </authorList>
    </citation>
    <scope>NUCLEOTIDE SEQUENCE [LARGE SCALE GENOMIC DNA]</scope>
    <source>
        <strain evidence="12">Ta-2019</strain>
    </source>
</reference>
<evidence type="ECO:0000259" key="10">
    <source>
        <dbReference type="PROSITE" id="PS50089"/>
    </source>
</evidence>
<dbReference type="Proteomes" id="UP000824469">
    <property type="component" value="Unassembled WGS sequence"/>
</dbReference>
<dbReference type="InterPro" id="IPR001841">
    <property type="entry name" value="Znf_RING"/>
</dbReference>
<dbReference type="InterPro" id="IPR039398">
    <property type="entry name" value="Deltex_fam"/>
</dbReference>
<evidence type="ECO:0000256" key="5">
    <source>
        <dbReference type="ARBA" id="ARBA00022679"/>
    </source>
</evidence>
<feature type="domain" description="WWE" evidence="11">
    <location>
        <begin position="120"/>
        <end position="201"/>
    </location>
</feature>
<keyword evidence="5" id="KW-0808">Transferase</keyword>
<evidence type="ECO:0000256" key="8">
    <source>
        <dbReference type="ARBA" id="ARBA00022976"/>
    </source>
</evidence>
<dbReference type="EMBL" id="JAHRHJ020000004">
    <property type="protein sequence ID" value="KAH9317922.1"/>
    <property type="molecule type" value="Genomic_DNA"/>
</dbReference>
<dbReference type="Pfam" id="PF18102">
    <property type="entry name" value="DTC"/>
    <property type="match status" value="1"/>
</dbReference>
<feature type="domain" description="RING-type" evidence="10">
    <location>
        <begin position="346"/>
        <end position="386"/>
    </location>
</feature>
<dbReference type="SUPFAM" id="SSF117839">
    <property type="entry name" value="WWE domain"/>
    <property type="match status" value="3"/>
</dbReference>
<evidence type="ECO:0000256" key="6">
    <source>
        <dbReference type="ARBA" id="ARBA00022723"/>
    </source>
</evidence>
<dbReference type="InterPro" id="IPR039399">
    <property type="entry name" value="Deltex_C_sf"/>
</dbReference>
<organism evidence="12 13">
    <name type="scientific">Taxus chinensis</name>
    <name type="common">Chinese yew</name>
    <name type="synonym">Taxus wallichiana var. chinensis</name>
    <dbReference type="NCBI Taxonomy" id="29808"/>
    <lineage>
        <taxon>Eukaryota</taxon>
        <taxon>Viridiplantae</taxon>
        <taxon>Streptophyta</taxon>
        <taxon>Embryophyta</taxon>
        <taxon>Tracheophyta</taxon>
        <taxon>Spermatophyta</taxon>
        <taxon>Pinopsida</taxon>
        <taxon>Pinidae</taxon>
        <taxon>Conifers II</taxon>
        <taxon>Cupressales</taxon>
        <taxon>Taxaceae</taxon>
        <taxon>Taxus</taxon>
    </lineage>
</organism>
<dbReference type="PROSITE" id="PS50089">
    <property type="entry name" value="ZF_RING_2"/>
    <property type="match status" value="1"/>
</dbReference>
<dbReference type="Pfam" id="PF13639">
    <property type="entry name" value="zf-RING_2"/>
    <property type="match status" value="1"/>
</dbReference>
<keyword evidence="8" id="KW-0914">Notch signaling pathway</keyword>
<evidence type="ECO:0000256" key="7">
    <source>
        <dbReference type="ARBA" id="ARBA00022737"/>
    </source>
</evidence>
<dbReference type="InterPro" id="IPR039396">
    <property type="entry name" value="Deltex_C"/>
</dbReference>
<comment type="catalytic activity">
    <reaction evidence="1">
        <text>S-ubiquitinyl-[E2 ubiquitin-conjugating enzyme]-L-cysteine + [acceptor protein]-L-lysine = [E2 ubiquitin-conjugating enzyme]-L-cysteine + N(6)-ubiquitinyl-[acceptor protein]-L-lysine.</text>
        <dbReference type="EC" id="2.3.2.27"/>
    </reaction>
</comment>
<dbReference type="Gene3D" id="3.30.390.130">
    <property type="match status" value="1"/>
</dbReference>
<dbReference type="SUPFAM" id="SSF57850">
    <property type="entry name" value="RING/U-box"/>
    <property type="match status" value="1"/>
</dbReference>
<comment type="caution">
    <text evidence="12">The sequence shown here is derived from an EMBL/GenBank/DDBJ whole genome shotgun (WGS) entry which is preliminary data.</text>
</comment>
<protein>
    <recommendedName>
        <fullName evidence="4">RING-type E3 ubiquitin transferase</fullName>
        <ecNumber evidence="4">2.3.2.27</ecNumber>
    </recommendedName>
</protein>
<dbReference type="GO" id="GO:0016567">
    <property type="term" value="P:protein ubiquitination"/>
    <property type="evidence" value="ECO:0007669"/>
    <property type="project" value="InterPro"/>
</dbReference>
<dbReference type="Gene3D" id="3.30.720.50">
    <property type="match status" value="3"/>
</dbReference>
<dbReference type="InterPro" id="IPR004170">
    <property type="entry name" value="WWE_dom"/>
</dbReference>
<evidence type="ECO:0000256" key="1">
    <source>
        <dbReference type="ARBA" id="ARBA00000900"/>
    </source>
</evidence>
<evidence type="ECO:0000256" key="3">
    <source>
        <dbReference type="ARBA" id="ARBA00009413"/>
    </source>
</evidence>
<dbReference type="InterPro" id="IPR037197">
    <property type="entry name" value="WWE_dom_sf"/>
</dbReference>
<dbReference type="InterPro" id="IPR013083">
    <property type="entry name" value="Znf_RING/FYVE/PHD"/>
</dbReference>
<comment type="pathway">
    <text evidence="2">Protein modification; protein ubiquitination.</text>
</comment>
<dbReference type="GO" id="GO:0008270">
    <property type="term" value="F:zinc ion binding"/>
    <property type="evidence" value="ECO:0007669"/>
    <property type="project" value="UniProtKB-KW"/>
</dbReference>
<evidence type="ECO:0000256" key="4">
    <source>
        <dbReference type="ARBA" id="ARBA00012483"/>
    </source>
</evidence>
<dbReference type="PANTHER" id="PTHR12622">
    <property type="entry name" value="DELTEX-RELATED"/>
    <property type="match status" value="1"/>
</dbReference>
<feature type="non-terminal residue" evidence="12">
    <location>
        <position position="515"/>
    </location>
</feature>
<feature type="non-terminal residue" evidence="12">
    <location>
        <position position="1"/>
    </location>
</feature>
<keyword evidence="6" id="KW-0479">Metal-binding</keyword>
<keyword evidence="7" id="KW-0677">Repeat</keyword>
<comment type="similarity">
    <text evidence="3">Belongs to the Deltex family.</text>
</comment>
<gene>
    <name evidence="12" type="ORF">KI387_019691</name>
</gene>
<evidence type="ECO:0000256" key="2">
    <source>
        <dbReference type="ARBA" id="ARBA00004906"/>
    </source>
</evidence>
<dbReference type="InterPro" id="IPR018123">
    <property type="entry name" value="WWE-dom_subgr"/>
</dbReference>
<keyword evidence="9" id="KW-0863">Zinc-finger</keyword>
<accession>A0AA38G7N1</accession>
<dbReference type="GO" id="GO:0007219">
    <property type="term" value="P:Notch signaling pathway"/>
    <property type="evidence" value="ECO:0007669"/>
    <property type="project" value="UniProtKB-KW"/>
</dbReference>
<sequence length="515" mass="59254">VNLKTRRGRPVRRHIREHSLIVVWEWWQEENGQWHEYGRKLTAKFEAAWMNCTANQRLGRQDCPAGLFFKLNGRTYAILFEADAVQCNVKTSFHRSVRKLLCLRNQTSPSNDANSNLNLNSNLASYDPTLEIEWQWRTHDLQWLPYNHACSAAIESAYVDGQMSVRINPLKDSNPTHLLYFKNQALRQVNRITNRKRPVRRCLIGQSSITIWEWWEEERSQWHKYSDYLAKKCEAAWNNCMASRTSHGVNCPAGVFFKLNGRKYSILFEADAIQCNVKTSNCRSVRRCAYLSNQLSCLQPVNTDYYQDLNGTLQGQVIRNEHDQFSPHHMHPEFDCCFNSDEDEECSICLCSLHEGKVIELVKCHHFFHRKCIEQWFKTRPTCPQCLTVYDVISGNQPPGDMSVRYISFISEEAENGIEGYPGVDIIEITYKFSDGIQSAEHPAPGATYNGATHVAYLPKNREGEEILELLEISWSRGLIFTVGPSLTIGQTDMIIWAGIQHKTQKNGGASNNGY</sequence>
<dbReference type="Gene3D" id="3.30.40.10">
    <property type="entry name" value="Zinc/RING finger domain, C3HC4 (zinc finger)"/>
    <property type="match status" value="1"/>
</dbReference>
<keyword evidence="13" id="KW-1185">Reference proteome</keyword>
<name>A0AA38G7N1_TAXCH</name>
<dbReference type="SMART" id="SM00184">
    <property type="entry name" value="RING"/>
    <property type="match status" value="1"/>
</dbReference>
<proteinExistence type="inferred from homology"/>
<keyword evidence="9" id="KW-0862">Zinc</keyword>
<dbReference type="AlphaFoldDB" id="A0AA38G7N1"/>
<dbReference type="PROSITE" id="PS50918">
    <property type="entry name" value="WWE"/>
    <property type="match status" value="2"/>
</dbReference>
<feature type="domain" description="WWE" evidence="11">
    <location>
        <begin position="10"/>
        <end position="99"/>
    </location>
</feature>
<dbReference type="GO" id="GO:0061630">
    <property type="term" value="F:ubiquitin protein ligase activity"/>
    <property type="evidence" value="ECO:0007669"/>
    <property type="project" value="UniProtKB-EC"/>
</dbReference>